<dbReference type="SUPFAM" id="SSF55347">
    <property type="entry name" value="Glyceraldehyde-3-phosphate dehydrogenase-like, C-terminal domain"/>
    <property type="match status" value="1"/>
</dbReference>
<evidence type="ECO:0000259" key="2">
    <source>
        <dbReference type="Pfam" id="PF01408"/>
    </source>
</evidence>
<accession>A0ABZ2FFU1</accession>
<evidence type="ECO:0000313" key="5">
    <source>
        <dbReference type="Proteomes" id="UP001381003"/>
    </source>
</evidence>
<dbReference type="Pfam" id="PF22725">
    <property type="entry name" value="GFO_IDH_MocA_C3"/>
    <property type="match status" value="1"/>
</dbReference>
<evidence type="ECO:0000313" key="4">
    <source>
        <dbReference type="EMBL" id="WWF05649.1"/>
    </source>
</evidence>
<reference evidence="4 5" key="1">
    <citation type="submission" date="2022-09" db="EMBL/GenBank/DDBJ databases">
        <title>Complete genome sequence of Janibacter terrae strain COS04-44, PCL-degrading bacteria isolated from oil spilled coast.</title>
        <authorList>
            <person name="Park H."/>
            <person name="Kim J.Y."/>
            <person name="An S.H."/>
            <person name="Lee C.M."/>
            <person name="Weon H.-Y."/>
        </authorList>
    </citation>
    <scope>NUCLEOTIDE SEQUENCE [LARGE SCALE GENOMIC DNA]</scope>
    <source>
        <strain evidence="4 5">COS04-44</strain>
    </source>
</reference>
<feature type="domain" description="GFO/IDH/MocA-like oxidoreductase" evidence="3">
    <location>
        <begin position="127"/>
        <end position="236"/>
    </location>
</feature>
<dbReference type="Pfam" id="PF01408">
    <property type="entry name" value="GFO_IDH_MocA"/>
    <property type="match status" value="1"/>
</dbReference>
<evidence type="ECO:0000256" key="1">
    <source>
        <dbReference type="ARBA" id="ARBA00023027"/>
    </source>
</evidence>
<dbReference type="InterPro" id="IPR055170">
    <property type="entry name" value="GFO_IDH_MocA-like_dom"/>
</dbReference>
<name>A0ABZ2FFU1_9MICO</name>
<feature type="domain" description="Gfo/Idh/MocA-like oxidoreductase N-terminal" evidence="2">
    <location>
        <begin position="5"/>
        <end position="118"/>
    </location>
</feature>
<dbReference type="SUPFAM" id="SSF51735">
    <property type="entry name" value="NAD(P)-binding Rossmann-fold domains"/>
    <property type="match status" value="1"/>
</dbReference>
<dbReference type="PANTHER" id="PTHR43377:SF1">
    <property type="entry name" value="BILIVERDIN REDUCTASE A"/>
    <property type="match status" value="1"/>
</dbReference>
<dbReference type="Proteomes" id="UP001381003">
    <property type="component" value="Chromosome"/>
</dbReference>
<dbReference type="InterPro" id="IPR036291">
    <property type="entry name" value="NAD(P)-bd_dom_sf"/>
</dbReference>
<organism evidence="4 5">
    <name type="scientific">Janibacter terrae</name>
    <dbReference type="NCBI Taxonomy" id="103817"/>
    <lineage>
        <taxon>Bacteria</taxon>
        <taxon>Bacillati</taxon>
        <taxon>Actinomycetota</taxon>
        <taxon>Actinomycetes</taxon>
        <taxon>Micrococcales</taxon>
        <taxon>Intrasporangiaceae</taxon>
        <taxon>Janibacter</taxon>
    </lineage>
</organism>
<dbReference type="EMBL" id="CP104874">
    <property type="protein sequence ID" value="WWF05649.1"/>
    <property type="molecule type" value="Genomic_DNA"/>
</dbReference>
<evidence type="ECO:0000259" key="3">
    <source>
        <dbReference type="Pfam" id="PF22725"/>
    </source>
</evidence>
<dbReference type="RefSeq" id="WP_338538509.1">
    <property type="nucleotide sequence ID" value="NZ_CP104874.1"/>
</dbReference>
<protein>
    <submittedName>
        <fullName evidence="4">Gfo/Idh/MocA family oxidoreductase</fullName>
    </submittedName>
</protein>
<dbReference type="Gene3D" id="3.40.50.720">
    <property type="entry name" value="NAD(P)-binding Rossmann-like Domain"/>
    <property type="match status" value="1"/>
</dbReference>
<dbReference type="InterPro" id="IPR051450">
    <property type="entry name" value="Gfo/Idh/MocA_Oxidoreductases"/>
</dbReference>
<keyword evidence="1" id="KW-0520">NAD</keyword>
<sequence>MANLRAGLVGAGMMGRHHARVLGSLDGVDLVGIVDPDGDKHGVSGGRPVVDTVEALVELGIDYAVVAVPTAFHLEVGLTLADAGVHALVEKPLAEGVEVAAQLAEAFEDKGLVGGVGHIERYNPALQSARTRIASGDLGDVYQVATRRQGPFPGRIADVGVVMDLATHDIDLTAWVTQQSYVSIAGQTAHRSGRPHEDLVAATGLLSQGTVVNHLVNWLSPLKERTTIITGEKGTLVADTLTADLTFYENGKVATTWEGLSQFRGVSEGDVHRYAIPKPEPLRIEHEDFRDAVLGKDADIVTLQQGLATVKVAQTCLESARTSQTITL</sequence>
<keyword evidence="5" id="KW-1185">Reference proteome</keyword>
<proteinExistence type="predicted"/>
<dbReference type="PANTHER" id="PTHR43377">
    <property type="entry name" value="BILIVERDIN REDUCTASE A"/>
    <property type="match status" value="1"/>
</dbReference>
<dbReference type="InterPro" id="IPR000683">
    <property type="entry name" value="Gfo/Idh/MocA-like_OxRdtase_N"/>
</dbReference>
<gene>
    <name evidence="4" type="ORF">N5P18_01900</name>
</gene>
<dbReference type="Gene3D" id="3.30.360.10">
    <property type="entry name" value="Dihydrodipicolinate Reductase, domain 2"/>
    <property type="match status" value="1"/>
</dbReference>